<comment type="caution">
    <text evidence="2">The sequence shown here is derived from an EMBL/GenBank/DDBJ whole genome shotgun (WGS) entry which is preliminary data.</text>
</comment>
<proteinExistence type="predicted"/>
<gene>
    <name evidence="2" type="ORF">ACELLULO517_01890</name>
</gene>
<dbReference type="Gene3D" id="3.40.50.10420">
    <property type="entry name" value="NagB/RpiA/CoA transferase-like"/>
    <property type="match status" value="1"/>
</dbReference>
<dbReference type="RefSeq" id="WP_227305371.1">
    <property type="nucleotide sequence ID" value="NZ_JAESVA010000001.1"/>
</dbReference>
<dbReference type="EMBL" id="JAESVA010000001">
    <property type="protein sequence ID" value="MCB8878968.1"/>
    <property type="molecule type" value="Genomic_DNA"/>
</dbReference>
<evidence type="ECO:0000259" key="1">
    <source>
        <dbReference type="Pfam" id="PF02589"/>
    </source>
</evidence>
<dbReference type="Pfam" id="PF02589">
    <property type="entry name" value="LUD_dom"/>
    <property type="match status" value="1"/>
</dbReference>
<dbReference type="InterPro" id="IPR024185">
    <property type="entry name" value="FTHF_cligase-like_sf"/>
</dbReference>
<dbReference type="PANTHER" id="PTHR43682:SF1">
    <property type="entry name" value="LACTATE UTILIZATION PROTEIN C"/>
    <property type="match status" value="1"/>
</dbReference>
<dbReference type="AlphaFoldDB" id="A0A963YXH2"/>
<dbReference type="InterPro" id="IPR037171">
    <property type="entry name" value="NagB/RpiA_transferase-like"/>
</dbReference>
<organism evidence="2 3">
    <name type="scientific">Acidisoma cellulosilyticum</name>
    <dbReference type="NCBI Taxonomy" id="2802395"/>
    <lineage>
        <taxon>Bacteria</taxon>
        <taxon>Pseudomonadati</taxon>
        <taxon>Pseudomonadota</taxon>
        <taxon>Alphaproteobacteria</taxon>
        <taxon>Acetobacterales</taxon>
        <taxon>Acidocellaceae</taxon>
        <taxon>Acidisoma</taxon>
    </lineage>
</organism>
<accession>A0A963YXH2</accession>
<dbReference type="Proteomes" id="UP000721844">
    <property type="component" value="Unassembled WGS sequence"/>
</dbReference>
<evidence type="ECO:0000313" key="3">
    <source>
        <dbReference type="Proteomes" id="UP000721844"/>
    </source>
</evidence>
<evidence type="ECO:0000313" key="2">
    <source>
        <dbReference type="EMBL" id="MCB8878968.1"/>
    </source>
</evidence>
<sequence>MSAREDILARLRERRPDGEFPLPVLPSFPGIEGDLVAAFQQNLAAMGGQCVHLPDREALDPFLCARLGASRLIRTSTDELPGFARTDAVTDPRDLENVHTGIVRARFGVAETGSLFLSGRELQVNTIAYLAQHLVVLLDPAAIVPGIADAYLRDDFTSTNYVSLMTGPSATADIEGVMIRGAQGVRSLTVVFAKPIFTDPTRPADARQA</sequence>
<feature type="domain" description="LUD" evidence="1">
    <location>
        <begin position="93"/>
        <end position="192"/>
    </location>
</feature>
<dbReference type="PANTHER" id="PTHR43682">
    <property type="entry name" value="LACTATE UTILIZATION PROTEIN C"/>
    <property type="match status" value="1"/>
</dbReference>
<dbReference type="InterPro" id="IPR003741">
    <property type="entry name" value="LUD_dom"/>
</dbReference>
<dbReference type="SUPFAM" id="SSF100950">
    <property type="entry name" value="NagB/RpiA/CoA transferase-like"/>
    <property type="match status" value="1"/>
</dbReference>
<keyword evidence="3" id="KW-1185">Reference proteome</keyword>
<reference evidence="2 3" key="1">
    <citation type="journal article" date="2021" name="Microorganisms">
        <title>Acidisoma silvae sp. nov. and Acidisomacellulosilytica sp. nov., Two Acidophilic Bacteria Isolated from Decaying Wood, Hydrolyzing Cellulose and Producing Poly-3-hydroxybutyrate.</title>
        <authorList>
            <person name="Mieszkin S."/>
            <person name="Pouder E."/>
            <person name="Uroz S."/>
            <person name="Simon-Colin C."/>
            <person name="Alain K."/>
        </authorList>
    </citation>
    <scope>NUCLEOTIDE SEQUENCE [LARGE SCALE GENOMIC DNA]</scope>
    <source>
        <strain evidence="2 3">HW T5.17</strain>
    </source>
</reference>
<protein>
    <submittedName>
        <fullName evidence="2">LUD domain-containing protein</fullName>
    </submittedName>
</protein>
<name>A0A963YXH2_9PROT</name>